<evidence type="ECO:0008006" key="4">
    <source>
        <dbReference type="Google" id="ProtNLM"/>
    </source>
</evidence>
<gene>
    <name evidence="2" type="ORF">GRX66_09410</name>
</gene>
<feature type="region of interest" description="Disordered" evidence="1">
    <location>
        <begin position="91"/>
        <end position="118"/>
    </location>
</feature>
<evidence type="ECO:0000256" key="1">
    <source>
        <dbReference type="SAM" id="MobiDB-lite"/>
    </source>
</evidence>
<dbReference type="InterPro" id="IPR043899">
    <property type="entry name" value="DUF5789"/>
</dbReference>
<dbReference type="OrthoDB" id="317850at2157"/>
<dbReference type="Proteomes" id="UP000471521">
    <property type="component" value="Unassembled WGS sequence"/>
</dbReference>
<proteinExistence type="predicted"/>
<feature type="region of interest" description="Disordered" evidence="1">
    <location>
        <begin position="1"/>
        <end position="25"/>
    </location>
</feature>
<comment type="caution">
    <text evidence="2">The sequence shown here is derived from an EMBL/GenBank/DDBJ whole genome shotgun (WGS) entry which is preliminary data.</text>
</comment>
<evidence type="ECO:0000313" key="2">
    <source>
        <dbReference type="EMBL" id="MXR20807.1"/>
    </source>
</evidence>
<evidence type="ECO:0000313" key="3">
    <source>
        <dbReference type="Proteomes" id="UP000471521"/>
    </source>
</evidence>
<feature type="compositionally biased region" description="Acidic residues" evidence="1">
    <location>
        <begin position="108"/>
        <end position="118"/>
    </location>
</feature>
<accession>A0A6B0SI82</accession>
<dbReference type="EMBL" id="WUUU01000064">
    <property type="protein sequence ID" value="MXR20807.1"/>
    <property type="molecule type" value="Genomic_DNA"/>
</dbReference>
<reference evidence="2 3" key="1">
    <citation type="submission" date="2019-12" db="EMBL/GenBank/DDBJ databases">
        <title>Isolation and characterization of three novel carbon monoxide-oxidizing members of Halobacteria from salione crusts and soils.</title>
        <authorList>
            <person name="Myers M.R."/>
            <person name="King G.M."/>
        </authorList>
    </citation>
    <scope>NUCLEOTIDE SEQUENCE [LARGE SCALE GENOMIC DNA]</scope>
    <source>
        <strain evidence="2 3">PCN9</strain>
    </source>
</reference>
<dbReference type="RefSeq" id="WP_159526330.1">
    <property type="nucleotide sequence ID" value="NZ_WUUU01000064.1"/>
</dbReference>
<dbReference type="AlphaFoldDB" id="A0A6B0SI82"/>
<sequence length="118" mass="12647">MANDDSRDAGTAEREDSRQQGVELGALDEELETHDYPATSADLVAAYGDFEIDLPGGSQHLADVLGILDQNDEQFAGPEEARQAIYNLVGSEAVGRDNYTDRGGTTPDEVDDGDDESL</sequence>
<organism evidence="2 3">
    <name type="scientific">Halobacterium bonnevillei</name>
    <dbReference type="NCBI Taxonomy" id="2692200"/>
    <lineage>
        <taxon>Archaea</taxon>
        <taxon>Methanobacteriati</taxon>
        <taxon>Methanobacteriota</taxon>
        <taxon>Stenosarchaea group</taxon>
        <taxon>Halobacteria</taxon>
        <taxon>Halobacteriales</taxon>
        <taxon>Halobacteriaceae</taxon>
        <taxon>Halobacterium</taxon>
    </lineage>
</organism>
<protein>
    <recommendedName>
        <fullName evidence="4">DUF2795 domain-containing protein</fullName>
    </recommendedName>
</protein>
<keyword evidence="3" id="KW-1185">Reference proteome</keyword>
<name>A0A6B0SI82_9EURY</name>
<dbReference type="Pfam" id="PF19102">
    <property type="entry name" value="DUF5789"/>
    <property type="match status" value="1"/>
</dbReference>
<feature type="compositionally biased region" description="Basic and acidic residues" evidence="1">
    <location>
        <begin position="1"/>
        <end position="18"/>
    </location>
</feature>